<dbReference type="PROSITE" id="PS01081">
    <property type="entry name" value="HTH_TETR_1"/>
    <property type="match status" value="1"/>
</dbReference>
<dbReference type="InterPro" id="IPR036271">
    <property type="entry name" value="Tet_transcr_reg_TetR-rel_C_sf"/>
</dbReference>
<dbReference type="Pfam" id="PF21313">
    <property type="entry name" value="EthR_C"/>
    <property type="match status" value="1"/>
</dbReference>
<dbReference type="Gene3D" id="1.10.357.10">
    <property type="entry name" value="Tetracycline Repressor, domain 2"/>
    <property type="match status" value="1"/>
</dbReference>
<dbReference type="AlphaFoldDB" id="A0A1X1RJ69"/>
<protein>
    <submittedName>
        <fullName evidence="6">TetR family transcriptional regulator</fullName>
    </submittedName>
</protein>
<dbReference type="InterPro" id="IPR049397">
    <property type="entry name" value="EthR_C"/>
</dbReference>
<dbReference type="STRING" id="1793.AWC04_02705"/>
<keyword evidence="2" id="KW-0805">Transcription regulation</keyword>
<dbReference type="InterPro" id="IPR023772">
    <property type="entry name" value="DNA-bd_HTH_TetR-type_CS"/>
</dbReference>
<dbReference type="InterPro" id="IPR009057">
    <property type="entry name" value="Homeodomain-like_sf"/>
</dbReference>
<dbReference type="PANTHER" id="PTHR30055:SF184">
    <property type="entry name" value="HTH-TYPE TRANSCRIPTIONAL REGULATOR ETHR"/>
    <property type="match status" value="1"/>
</dbReference>
<dbReference type="RefSeq" id="WP_085092849.1">
    <property type="nucleotide sequence ID" value="NZ_AP022603.1"/>
</dbReference>
<dbReference type="InterPro" id="IPR001647">
    <property type="entry name" value="HTH_TetR"/>
</dbReference>
<dbReference type="GO" id="GO:0045892">
    <property type="term" value="P:negative regulation of DNA-templated transcription"/>
    <property type="evidence" value="ECO:0007669"/>
    <property type="project" value="UniProtKB-ARBA"/>
</dbReference>
<dbReference type="FunFam" id="1.10.10.60:FF:000141">
    <property type="entry name" value="TetR family transcriptional regulator"/>
    <property type="match status" value="1"/>
</dbReference>
<dbReference type="GO" id="GO:0000976">
    <property type="term" value="F:transcription cis-regulatory region binding"/>
    <property type="evidence" value="ECO:0007669"/>
    <property type="project" value="TreeGrafter"/>
</dbReference>
<keyword evidence="3" id="KW-0238">DNA-binding</keyword>
<keyword evidence="4" id="KW-0804">Transcription</keyword>
<dbReference type="OrthoDB" id="5242520at2"/>
<comment type="subunit">
    <text evidence="1">Homodimer.</text>
</comment>
<reference evidence="6 7" key="1">
    <citation type="submission" date="2016-01" db="EMBL/GenBank/DDBJ databases">
        <title>The new phylogeny of the genus Mycobacterium.</title>
        <authorList>
            <person name="Tarcisio F."/>
            <person name="Conor M."/>
            <person name="Antonella G."/>
            <person name="Elisabetta G."/>
            <person name="Giulia F.S."/>
            <person name="Sara T."/>
            <person name="Anna F."/>
            <person name="Clotilde B."/>
            <person name="Roberto B."/>
            <person name="Veronica D.S."/>
            <person name="Fabio R."/>
            <person name="Monica P."/>
            <person name="Olivier J."/>
            <person name="Enrico T."/>
            <person name="Nicola S."/>
        </authorList>
    </citation>
    <scope>NUCLEOTIDE SEQUENCE [LARGE SCALE GENOMIC DNA]</scope>
    <source>
        <strain evidence="6 7">DSM 44179</strain>
    </source>
</reference>
<sequence length="216" mass="23883">MTTLDQKRERRSTRPSGDERQQGILDTAERLLTDRSFTEISVDDLAKGAGLSRPTFYFYFASKDAVLLTLFERMMADADQIFETLVGTLDLGDPLITIRNGISAFFTAFGNHRAVTLAGAAVKPVNPDFQAAWSGFMERWVDYTAALIEAERERGNAPTTLPARDIAVSLNLLNERAMYAALAGEPPAVADEKVVDTLAHLWFSAIYGRLPQQPSH</sequence>
<dbReference type="GO" id="GO:0003700">
    <property type="term" value="F:DNA-binding transcription factor activity"/>
    <property type="evidence" value="ECO:0007669"/>
    <property type="project" value="TreeGrafter"/>
</dbReference>
<dbReference type="Proteomes" id="UP000193484">
    <property type="component" value="Unassembled WGS sequence"/>
</dbReference>
<feature type="region of interest" description="Disordered" evidence="5">
    <location>
        <begin position="1"/>
        <end position="21"/>
    </location>
</feature>
<dbReference type="InterPro" id="IPR050109">
    <property type="entry name" value="HTH-type_TetR-like_transc_reg"/>
</dbReference>
<dbReference type="Gene3D" id="1.10.10.60">
    <property type="entry name" value="Homeodomain-like"/>
    <property type="match status" value="1"/>
</dbReference>
<organism evidence="6 7">
    <name type="scientific">Mycolicibacterium fallax</name>
    <name type="common">Mycobacterium fallax</name>
    <dbReference type="NCBI Taxonomy" id="1793"/>
    <lineage>
        <taxon>Bacteria</taxon>
        <taxon>Bacillati</taxon>
        <taxon>Actinomycetota</taxon>
        <taxon>Actinomycetes</taxon>
        <taxon>Mycobacteriales</taxon>
        <taxon>Mycobacteriaceae</taxon>
        <taxon>Mycolicibacterium</taxon>
    </lineage>
</organism>
<proteinExistence type="predicted"/>
<evidence type="ECO:0000313" key="7">
    <source>
        <dbReference type="Proteomes" id="UP000193484"/>
    </source>
</evidence>
<dbReference type="PROSITE" id="PS50977">
    <property type="entry name" value="HTH_TETR_2"/>
    <property type="match status" value="1"/>
</dbReference>
<dbReference type="PRINTS" id="PR00455">
    <property type="entry name" value="HTHTETR"/>
</dbReference>
<accession>A0A1X1RJ69</accession>
<evidence type="ECO:0000256" key="3">
    <source>
        <dbReference type="ARBA" id="ARBA00023125"/>
    </source>
</evidence>
<keyword evidence="7" id="KW-1185">Reference proteome</keyword>
<comment type="caution">
    <text evidence="6">The sequence shown here is derived from an EMBL/GenBank/DDBJ whole genome shotgun (WGS) entry which is preliminary data.</text>
</comment>
<evidence type="ECO:0000256" key="1">
    <source>
        <dbReference type="ARBA" id="ARBA00011738"/>
    </source>
</evidence>
<dbReference type="Pfam" id="PF00440">
    <property type="entry name" value="TetR_N"/>
    <property type="match status" value="1"/>
</dbReference>
<dbReference type="SUPFAM" id="SSF46689">
    <property type="entry name" value="Homeodomain-like"/>
    <property type="match status" value="1"/>
</dbReference>
<dbReference type="SUPFAM" id="SSF48498">
    <property type="entry name" value="Tetracyclin repressor-like, C-terminal domain"/>
    <property type="match status" value="1"/>
</dbReference>
<evidence type="ECO:0000256" key="4">
    <source>
        <dbReference type="ARBA" id="ARBA00023163"/>
    </source>
</evidence>
<name>A0A1X1RJ69_MYCFA</name>
<dbReference type="EMBL" id="LQOJ01000018">
    <property type="protein sequence ID" value="ORV07630.1"/>
    <property type="molecule type" value="Genomic_DNA"/>
</dbReference>
<evidence type="ECO:0000256" key="2">
    <source>
        <dbReference type="ARBA" id="ARBA00023015"/>
    </source>
</evidence>
<evidence type="ECO:0000256" key="5">
    <source>
        <dbReference type="SAM" id="MobiDB-lite"/>
    </source>
</evidence>
<gene>
    <name evidence="6" type="ORF">AWC04_02705</name>
</gene>
<dbReference type="PANTHER" id="PTHR30055">
    <property type="entry name" value="HTH-TYPE TRANSCRIPTIONAL REGULATOR RUTR"/>
    <property type="match status" value="1"/>
</dbReference>
<evidence type="ECO:0000313" key="6">
    <source>
        <dbReference type="EMBL" id="ORV07630.1"/>
    </source>
</evidence>